<sequence length="88" mass="9839">MFEEEVISEAAEEVGAESSEEEYFGEDVEIEGMSVTDVELFLSRAEVWDNLLQSKISINEAKSAISSLGTPHVEETKPSTKRSRKRKS</sequence>
<name>A0A7C4NKZ2_9CREN</name>
<feature type="region of interest" description="Disordered" evidence="1">
    <location>
        <begin position="65"/>
        <end position="88"/>
    </location>
</feature>
<gene>
    <name evidence="3" type="ORF">ENU08_03700</name>
    <name evidence="2" type="ORF">ENU41_04760</name>
</gene>
<protein>
    <recommendedName>
        <fullName evidence="4">RNA polymerase Rpo13 subunit HTH domain-containing protein</fullName>
    </recommendedName>
</protein>
<evidence type="ECO:0000313" key="2">
    <source>
        <dbReference type="EMBL" id="HGQ35970.1"/>
    </source>
</evidence>
<organism evidence="3">
    <name type="scientific">Ignisphaera aggregans</name>
    <dbReference type="NCBI Taxonomy" id="334771"/>
    <lineage>
        <taxon>Archaea</taxon>
        <taxon>Thermoproteota</taxon>
        <taxon>Thermoprotei</taxon>
        <taxon>Desulfurococcales</taxon>
        <taxon>Desulfurococcaceae</taxon>
        <taxon>Ignisphaera</taxon>
    </lineage>
</organism>
<evidence type="ECO:0000256" key="1">
    <source>
        <dbReference type="SAM" id="MobiDB-lite"/>
    </source>
</evidence>
<dbReference type="EMBL" id="DTCK01000034">
    <property type="protein sequence ID" value="HGQ35970.1"/>
    <property type="molecule type" value="Genomic_DNA"/>
</dbReference>
<feature type="region of interest" description="Disordered" evidence="1">
    <location>
        <begin position="1"/>
        <end position="23"/>
    </location>
</feature>
<dbReference type="Gene3D" id="6.20.450.10">
    <property type="match status" value="1"/>
</dbReference>
<dbReference type="AlphaFoldDB" id="A0A7C4NKZ2"/>
<dbReference type="EMBL" id="DTBD01000025">
    <property type="protein sequence ID" value="HGQ64329.1"/>
    <property type="molecule type" value="Genomic_DNA"/>
</dbReference>
<proteinExistence type="predicted"/>
<reference evidence="3" key="1">
    <citation type="journal article" date="2020" name="mSystems">
        <title>Genome- and Community-Level Interaction Insights into Carbon Utilization and Element Cycling Functions of Hydrothermarchaeota in Hydrothermal Sediment.</title>
        <authorList>
            <person name="Zhou Z."/>
            <person name="Liu Y."/>
            <person name="Xu W."/>
            <person name="Pan J."/>
            <person name="Luo Z.H."/>
            <person name="Li M."/>
        </authorList>
    </citation>
    <scope>NUCLEOTIDE SEQUENCE [LARGE SCALE GENOMIC DNA]</scope>
    <source>
        <strain evidence="3">SpSt-637</strain>
        <strain evidence="2">SpSt-667</strain>
    </source>
</reference>
<comment type="caution">
    <text evidence="3">The sequence shown here is derived from an EMBL/GenBank/DDBJ whole genome shotgun (WGS) entry which is preliminary data.</text>
</comment>
<feature type="compositionally biased region" description="Basic residues" evidence="1">
    <location>
        <begin position="79"/>
        <end position="88"/>
    </location>
</feature>
<accession>A0A7C4NKZ2</accession>
<evidence type="ECO:0000313" key="3">
    <source>
        <dbReference type="EMBL" id="HGQ64329.1"/>
    </source>
</evidence>
<evidence type="ECO:0008006" key="4">
    <source>
        <dbReference type="Google" id="ProtNLM"/>
    </source>
</evidence>